<evidence type="ECO:0000313" key="2">
    <source>
        <dbReference type="EMBL" id="GIL74800.1"/>
    </source>
</evidence>
<dbReference type="AlphaFoldDB" id="A0A8J4FG13"/>
<protein>
    <submittedName>
        <fullName evidence="2">Uncharacterized protein</fullName>
    </submittedName>
</protein>
<feature type="compositionally biased region" description="Low complexity" evidence="1">
    <location>
        <begin position="587"/>
        <end position="603"/>
    </location>
</feature>
<feature type="compositionally biased region" description="Gly residues" evidence="1">
    <location>
        <begin position="635"/>
        <end position="644"/>
    </location>
</feature>
<proteinExistence type="predicted"/>
<gene>
    <name evidence="2" type="ORF">Vretifemale_4698</name>
</gene>
<name>A0A8J4FG13_9CHLO</name>
<comment type="caution">
    <text evidence="2">The sequence shown here is derived from an EMBL/GenBank/DDBJ whole genome shotgun (WGS) entry which is preliminary data.</text>
</comment>
<dbReference type="Proteomes" id="UP000747110">
    <property type="component" value="Unassembled WGS sequence"/>
</dbReference>
<organism evidence="2 3">
    <name type="scientific">Volvox reticuliferus</name>
    <dbReference type="NCBI Taxonomy" id="1737510"/>
    <lineage>
        <taxon>Eukaryota</taxon>
        <taxon>Viridiplantae</taxon>
        <taxon>Chlorophyta</taxon>
        <taxon>core chlorophytes</taxon>
        <taxon>Chlorophyceae</taxon>
        <taxon>CS clade</taxon>
        <taxon>Chlamydomonadales</taxon>
        <taxon>Volvocaceae</taxon>
        <taxon>Volvox</taxon>
    </lineage>
</organism>
<sequence>MICLPMDALKQVTVQFRVVSGAEFPRTNFIGTIDPYIRVYLDGNVLGETRHFKSQQDPVWEEDFFFDADRDEDGCLCGVLRLELYNENRTRQDEHVGSVEIDLSGVPPETFDPFAKQEAQFYDYDIVYKDEKRGEKLSRQGRSPSLTVGFLGSIPSWSALVAQLAGWEEEVGLLADEDSRQLYVPLPGGEGAGLYGGIQYLLPRAVHFKLVTVSKHHAGLHLDFKCSKARCLRVERVSYHQHRKRLLKGLRVYAEATLTDLPLFTDLRKLQMLASKRRAVASHSVPDTLERAGFPADAIGPSLSYKRVSRAMVPPPGALLDAPSSCVFVPVGNKESPGAMLHLDFGEGGRLGRGGARVAGGSQQAALRALRIKAGRSEGQGRELFYDFLTASCEVTTTITESYRRGIKILGGEYEYTCTAELPGAFDDQRLEVYDSAALVAFSLEAQPITSCRFLELFEPPPEPDVDEDGNTLLDALDPDMLPHSMGSMAIMVAQQGGKMVGKVVDQLGNLVGGMSLGASSGSGTSNPGGAGGGALVLKAIKAPLKLFRAGKDAVMGKEAVIEQEDSSSFGRGEQGRGGGSGRGDRSNGYGRDAATSGDFSNGSGDGGVSRERGIQGYGSGNYTYNIGKDRSRSGEGGPNGGREGAVSGTGNKRELFMNNYGGGGGTGGGSGSSGAPLRSRIGTRWGKDDDEDDDDDDDSD</sequence>
<dbReference type="Gene3D" id="2.60.40.150">
    <property type="entry name" value="C2 domain"/>
    <property type="match status" value="1"/>
</dbReference>
<evidence type="ECO:0000313" key="3">
    <source>
        <dbReference type="Proteomes" id="UP000747110"/>
    </source>
</evidence>
<reference evidence="2" key="1">
    <citation type="journal article" date="2021" name="Proc. Natl. Acad. Sci. U.S.A.">
        <title>Three genomes in the algal genus Volvox reveal the fate of a haploid sex-determining region after a transition to homothallism.</title>
        <authorList>
            <person name="Yamamoto K."/>
            <person name="Hamaji T."/>
            <person name="Kawai-Toyooka H."/>
            <person name="Matsuzaki R."/>
            <person name="Takahashi F."/>
            <person name="Nishimura Y."/>
            <person name="Kawachi M."/>
            <person name="Noguchi H."/>
            <person name="Minakuchi Y."/>
            <person name="Umen J.G."/>
            <person name="Toyoda A."/>
            <person name="Nozaki H."/>
        </authorList>
    </citation>
    <scope>NUCLEOTIDE SEQUENCE</scope>
    <source>
        <strain evidence="2">NIES-3786</strain>
    </source>
</reference>
<feature type="compositionally biased region" description="Acidic residues" evidence="1">
    <location>
        <begin position="689"/>
        <end position="701"/>
    </location>
</feature>
<dbReference type="OrthoDB" id="67700at2759"/>
<dbReference type="InterPro" id="IPR035892">
    <property type="entry name" value="C2_domain_sf"/>
</dbReference>
<keyword evidence="3" id="KW-1185">Reference proteome</keyword>
<feature type="region of interest" description="Disordered" evidence="1">
    <location>
        <begin position="564"/>
        <end position="701"/>
    </location>
</feature>
<dbReference type="CDD" id="cd00030">
    <property type="entry name" value="C2"/>
    <property type="match status" value="1"/>
</dbReference>
<accession>A0A8J4FG13</accession>
<dbReference type="PROSITE" id="PS50004">
    <property type="entry name" value="C2"/>
    <property type="match status" value="1"/>
</dbReference>
<dbReference type="SMART" id="SM00239">
    <property type="entry name" value="C2"/>
    <property type="match status" value="1"/>
</dbReference>
<feature type="compositionally biased region" description="Gly residues" evidence="1">
    <location>
        <begin position="661"/>
        <end position="673"/>
    </location>
</feature>
<dbReference type="EMBL" id="BNCP01000006">
    <property type="protein sequence ID" value="GIL74800.1"/>
    <property type="molecule type" value="Genomic_DNA"/>
</dbReference>
<dbReference type="Pfam" id="PF00168">
    <property type="entry name" value="C2"/>
    <property type="match status" value="1"/>
</dbReference>
<dbReference type="InterPro" id="IPR000008">
    <property type="entry name" value="C2_dom"/>
</dbReference>
<dbReference type="SUPFAM" id="SSF49562">
    <property type="entry name" value="C2 domain (Calcium/lipid-binding domain, CaLB)"/>
    <property type="match status" value="1"/>
</dbReference>
<evidence type="ECO:0000256" key="1">
    <source>
        <dbReference type="SAM" id="MobiDB-lite"/>
    </source>
</evidence>